<dbReference type="Proteomes" id="UP000514752">
    <property type="component" value="Chromosome"/>
</dbReference>
<keyword evidence="3" id="KW-0167">Capsid protein</keyword>
<dbReference type="KEGG" id="nsg:H3L94_09300"/>
<feature type="domain" description="Spore coat protein U/FanG" evidence="2">
    <location>
        <begin position="24"/>
        <end position="183"/>
    </location>
</feature>
<evidence type="ECO:0000256" key="1">
    <source>
        <dbReference type="SAM" id="SignalP"/>
    </source>
</evidence>
<dbReference type="PANTHER" id="PTHR37089">
    <property type="entry name" value="PROTEIN U-RELATED"/>
    <property type="match status" value="1"/>
</dbReference>
<evidence type="ECO:0000259" key="2">
    <source>
        <dbReference type="Pfam" id="PF05229"/>
    </source>
</evidence>
<gene>
    <name evidence="3" type="ORF">H3L94_09300</name>
</gene>
<dbReference type="InterPro" id="IPR007893">
    <property type="entry name" value="Spore_coat_U/FanG"/>
</dbReference>
<sequence>MKLWQPVFAAALLAGSPAWAETATGNFKTTIEIIKACEVNTHSGTLESPTGADINFGQYPGSQTGEITASGAQKDTGNALTVKCSKDTSFSIGLMPTSTSNNDGTGTMKRTDGDEKIAYSLHKDNTYNNAWGNEGASLVRETGTGFGSSVNANNTTFTVYGKIEAGQLLDKPIGRYNDTVQVTVTY</sequence>
<name>A0A7D7N9F1_9NEIS</name>
<evidence type="ECO:0000313" key="3">
    <source>
        <dbReference type="EMBL" id="QMT40039.1"/>
    </source>
</evidence>
<dbReference type="RefSeq" id="WP_182121795.1">
    <property type="nucleotide sequence ID" value="NZ_CP059567.1"/>
</dbReference>
<organism evidence="3 4">
    <name type="scientific">Neisseria shayeganii</name>
    <dbReference type="NCBI Taxonomy" id="607712"/>
    <lineage>
        <taxon>Bacteria</taxon>
        <taxon>Pseudomonadati</taxon>
        <taxon>Pseudomonadota</taxon>
        <taxon>Betaproteobacteria</taxon>
        <taxon>Neisseriales</taxon>
        <taxon>Neisseriaceae</taxon>
        <taxon>Neisseria</taxon>
    </lineage>
</organism>
<keyword evidence="1" id="KW-0732">Signal</keyword>
<dbReference type="SMART" id="SM00972">
    <property type="entry name" value="SCPU"/>
    <property type="match status" value="1"/>
</dbReference>
<dbReference type="AlphaFoldDB" id="A0A7D7N9F1"/>
<accession>A0A7D7N9F1</accession>
<keyword evidence="3" id="KW-0946">Virion</keyword>
<reference evidence="3 4" key="1">
    <citation type="submission" date="2020-07" db="EMBL/GenBank/DDBJ databases">
        <title>Genomic diversity of species in the Neisseriaceae family.</title>
        <authorList>
            <person name="Vincent A.T."/>
            <person name="Bernet E."/>
            <person name="Veyrier F.J."/>
        </authorList>
    </citation>
    <scope>NUCLEOTIDE SEQUENCE [LARGE SCALE GENOMIC DNA]</scope>
    <source>
        <strain evidence="3 4">DSM 22244</strain>
    </source>
</reference>
<proteinExistence type="predicted"/>
<evidence type="ECO:0000313" key="4">
    <source>
        <dbReference type="Proteomes" id="UP000514752"/>
    </source>
</evidence>
<dbReference type="InterPro" id="IPR053167">
    <property type="entry name" value="Spore_coat_component"/>
</dbReference>
<feature type="signal peptide" evidence="1">
    <location>
        <begin position="1"/>
        <end position="20"/>
    </location>
</feature>
<dbReference type="Pfam" id="PF05229">
    <property type="entry name" value="SCPU"/>
    <property type="match status" value="1"/>
</dbReference>
<dbReference type="EMBL" id="CP059567">
    <property type="protein sequence ID" value="QMT40039.1"/>
    <property type="molecule type" value="Genomic_DNA"/>
</dbReference>
<feature type="chain" id="PRO_5028438152" evidence="1">
    <location>
        <begin position="21"/>
        <end position="186"/>
    </location>
</feature>
<protein>
    <submittedName>
        <fullName evidence="3">Spore coat protein U domain-containing protein</fullName>
    </submittedName>
</protein>